<evidence type="ECO:0000313" key="6">
    <source>
        <dbReference type="EMBL" id="SVB94984.1"/>
    </source>
</evidence>
<keyword evidence="4" id="KW-0119">Carbohydrate metabolism</keyword>
<dbReference type="SUPFAM" id="SSF100950">
    <property type="entry name" value="NagB/RpiA/CoA transferase-like"/>
    <property type="match status" value="1"/>
</dbReference>
<comment type="catalytic activity">
    <reaction evidence="1">
        <text>alpha-D-glucosamine 6-phosphate + H2O = beta-D-fructose 6-phosphate + NH4(+)</text>
        <dbReference type="Rhea" id="RHEA:12172"/>
        <dbReference type="ChEBI" id="CHEBI:15377"/>
        <dbReference type="ChEBI" id="CHEBI:28938"/>
        <dbReference type="ChEBI" id="CHEBI:57634"/>
        <dbReference type="ChEBI" id="CHEBI:75989"/>
        <dbReference type="EC" id="3.5.99.6"/>
    </reaction>
</comment>
<keyword evidence="3" id="KW-0378">Hydrolase</keyword>
<dbReference type="AlphaFoldDB" id="A0A382I5K8"/>
<dbReference type="Pfam" id="PF01182">
    <property type="entry name" value="Glucosamine_iso"/>
    <property type="match status" value="1"/>
</dbReference>
<dbReference type="GO" id="GO:0006043">
    <property type="term" value="P:glucosamine catabolic process"/>
    <property type="evidence" value="ECO:0007669"/>
    <property type="project" value="TreeGrafter"/>
</dbReference>
<dbReference type="PANTHER" id="PTHR11280:SF5">
    <property type="entry name" value="GLUCOSAMINE-6-PHOSPHATE ISOMERASE"/>
    <property type="match status" value="1"/>
</dbReference>
<dbReference type="EMBL" id="UINC01065383">
    <property type="protein sequence ID" value="SVB94984.1"/>
    <property type="molecule type" value="Genomic_DNA"/>
</dbReference>
<dbReference type="InterPro" id="IPR018321">
    <property type="entry name" value="Glucosamine6P_isomerase_CS"/>
</dbReference>
<dbReference type="CDD" id="cd01399">
    <property type="entry name" value="GlcN6P_deaminase"/>
    <property type="match status" value="1"/>
</dbReference>
<dbReference type="GO" id="GO:0005737">
    <property type="term" value="C:cytoplasm"/>
    <property type="evidence" value="ECO:0007669"/>
    <property type="project" value="TreeGrafter"/>
</dbReference>
<feature type="domain" description="Glucosamine/galactosamine-6-phosphate isomerase" evidence="5">
    <location>
        <begin position="11"/>
        <end position="229"/>
    </location>
</feature>
<dbReference type="FunFam" id="3.40.50.1360:FF:000003">
    <property type="entry name" value="Glucosamine-6-phosphate deaminase"/>
    <property type="match status" value="1"/>
</dbReference>
<evidence type="ECO:0000256" key="4">
    <source>
        <dbReference type="ARBA" id="ARBA00023277"/>
    </source>
</evidence>
<evidence type="ECO:0000256" key="1">
    <source>
        <dbReference type="ARBA" id="ARBA00000644"/>
    </source>
</evidence>
<accession>A0A382I5K8</accession>
<organism evidence="6">
    <name type="scientific">marine metagenome</name>
    <dbReference type="NCBI Taxonomy" id="408172"/>
    <lineage>
        <taxon>unclassified sequences</taxon>
        <taxon>metagenomes</taxon>
        <taxon>ecological metagenomes</taxon>
    </lineage>
</organism>
<dbReference type="Gene3D" id="3.40.50.1360">
    <property type="match status" value="1"/>
</dbReference>
<dbReference type="NCBIfam" id="NF001684">
    <property type="entry name" value="PRK00443.1-4"/>
    <property type="match status" value="1"/>
</dbReference>
<dbReference type="InterPro" id="IPR006148">
    <property type="entry name" value="Glc/Gal-6P_isomerase"/>
</dbReference>
<dbReference type="GO" id="GO:0019262">
    <property type="term" value="P:N-acetylneuraminate catabolic process"/>
    <property type="evidence" value="ECO:0007669"/>
    <property type="project" value="TreeGrafter"/>
</dbReference>
<evidence type="ECO:0000256" key="2">
    <source>
        <dbReference type="ARBA" id="ARBA00012680"/>
    </source>
</evidence>
<dbReference type="PANTHER" id="PTHR11280">
    <property type="entry name" value="GLUCOSAMINE-6-PHOSPHATE ISOMERASE"/>
    <property type="match status" value="1"/>
</dbReference>
<protein>
    <recommendedName>
        <fullName evidence="2">glucosamine-6-phosphate deaminase</fullName>
        <ecNumber evidence="2">3.5.99.6</ecNumber>
    </recommendedName>
</protein>
<dbReference type="InterPro" id="IPR037171">
    <property type="entry name" value="NagB/RpiA_transferase-like"/>
</dbReference>
<dbReference type="PROSITE" id="PS01161">
    <property type="entry name" value="GLC_GALNAC_ISOMERASE"/>
    <property type="match status" value="1"/>
</dbReference>
<evidence type="ECO:0000259" key="5">
    <source>
        <dbReference type="Pfam" id="PF01182"/>
    </source>
</evidence>
<gene>
    <name evidence="6" type="ORF">METZ01_LOCUS247838</name>
</gene>
<sequence length="259" mass="29158">MRVVILPTEQEASDFAADFIEKLIIEKENAVLGLATGSSVLLTYGALIKKYQSGEMSFNNITTFNLDEYIGLQPNHTQSYRHYMNRKLFNHIDIDHKKTYIPECFNKDYELSCENYESKIRQNGGIDLQLLGIGTNGHIGFNEPTSSLSSRTRVKTLTQNTITNNSRFFENNEVQPSIAITMGIGTIMEAQNIILIGIGKHKSKAVADLVEGPVSSFCPGSILQNHRNAVVVLDNLAASNLKLYDYYIHTEKMYLKYMC</sequence>
<dbReference type="NCBIfam" id="TIGR00502">
    <property type="entry name" value="nagB"/>
    <property type="match status" value="1"/>
</dbReference>
<dbReference type="GO" id="GO:0042802">
    <property type="term" value="F:identical protein binding"/>
    <property type="evidence" value="ECO:0007669"/>
    <property type="project" value="TreeGrafter"/>
</dbReference>
<dbReference type="GO" id="GO:0006046">
    <property type="term" value="P:N-acetylglucosamine catabolic process"/>
    <property type="evidence" value="ECO:0007669"/>
    <property type="project" value="TreeGrafter"/>
</dbReference>
<evidence type="ECO:0000256" key="3">
    <source>
        <dbReference type="ARBA" id="ARBA00022801"/>
    </source>
</evidence>
<proteinExistence type="inferred from homology"/>
<name>A0A382I5K8_9ZZZZ</name>
<dbReference type="EC" id="3.5.99.6" evidence="2"/>
<dbReference type="GO" id="GO:0005975">
    <property type="term" value="P:carbohydrate metabolic process"/>
    <property type="evidence" value="ECO:0007669"/>
    <property type="project" value="InterPro"/>
</dbReference>
<dbReference type="InterPro" id="IPR004547">
    <property type="entry name" value="Glucosamine6P_isomerase"/>
</dbReference>
<dbReference type="GO" id="GO:0004342">
    <property type="term" value="F:glucosamine-6-phosphate deaminase activity"/>
    <property type="evidence" value="ECO:0007669"/>
    <property type="project" value="UniProtKB-EC"/>
</dbReference>
<reference evidence="6" key="1">
    <citation type="submission" date="2018-05" db="EMBL/GenBank/DDBJ databases">
        <authorList>
            <person name="Lanie J.A."/>
            <person name="Ng W.-L."/>
            <person name="Kazmierczak K.M."/>
            <person name="Andrzejewski T.M."/>
            <person name="Davidsen T.M."/>
            <person name="Wayne K.J."/>
            <person name="Tettelin H."/>
            <person name="Glass J.I."/>
            <person name="Rusch D."/>
            <person name="Podicherti R."/>
            <person name="Tsui H.-C.T."/>
            <person name="Winkler M.E."/>
        </authorList>
    </citation>
    <scope>NUCLEOTIDE SEQUENCE</scope>
</reference>
<dbReference type="HAMAP" id="MF_01241">
    <property type="entry name" value="GlcN6P_deamin"/>
    <property type="match status" value="1"/>
</dbReference>